<dbReference type="SUPFAM" id="SSF57850">
    <property type="entry name" value="RING/U-box"/>
    <property type="match status" value="1"/>
</dbReference>
<dbReference type="InterPro" id="IPR017907">
    <property type="entry name" value="Znf_RING_CS"/>
</dbReference>
<dbReference type="InterPro" id="IPR013083">
    <property type="entry name" value="Znf_RING/FYVE/PHD"/>
</dbReference>
<dbReference type="GO" id="GO:0008270">
    <property type="term" value="F:zinc ion binding"/>
    <property type="evidence" value="ECO:0007669"/>
    <property type="project" value="UniProtKB-KW"/>
</dbReference>
<keyword evidence="3" id="KW-0862">Zinc</keyword>
<dbReference type="EMBL" id="CAKKNE010000005">
    <property type="protein sequence ID" value="CAH0376733.1"/>
    <property type="molecule type" value="Genomic_DNA"/>
</dbReference>
<gene>
    <name evidence="7" type="ORF">PECAL_5P13400</name>
</gene>
<dbReference type="PROSITE" id="PS00518">
    <property type="entry name" value="ZF_RING_1"/>
    <property type="match status" value="1"/>
</dbReference>
<dbReference type="Pfam" id="PF00097">
    <property type="entry name" value="zf-C3HC4"/>
    <property type="match status" value="1"/>
</dbReference>
<keyword evidence="2 4" id="KW-0863">Zinc-finger</keyword>
<comment type="caution">
    <text evidence="7">The sequence shown here is derived from an EMBL/GenBank/DDBJ whole genome shotgun (WGS) entry which is preliminary data.</text>
</comment>
<evidence type="ECO:0000256" key="2">
    <source>
        <dbReference type="ARBA" id="ARBA00022771"/>
    </source>
</evidence>
<evidence type="ECO:0000256" key="3">
    <source>
        <dbReference type="ARBA" id="ARBA00022833"/>
    </source>
</evidence>
<name>A0A8J2SQ39_9STRA</name>
<dbReference type="PANTHER" id="PTHR22894:SF5">
    <property type="entry name" value="RING-TYPE DOMAIN-CONTAINING PROTEIN"/>
    <property type="match status" value="1"/>
</dbReference>
<evidence type="ECO:0000256" key="5">
    <source>
        <dbReference type="SAM" id="MobiDB-lite"/>
    </source>
</evidence>
<dbReference type="SMART" id="SM00184">
    <property type="entry name" value="RING"/>
    <property type="match status" value="1"/>
</dbReference>
<protein>
    <recommendedName>
        <fullName evidence="6">RING-type domain-containing protein</fullName>
    </recommendedName>
</protein>
<dbReference type="OrthoDB" id="9049620at2759"/>
<dbReference type="AlphaFoldDB" id="A0A8J2SQ39"/>
<keyword evidence="8" id="KW-1185">Reference proteome</keyword>
<dbReference type="GO" id="GO:0061630">
    <property type="term" value="F:ubiquitin protein ligase activity"/>
    <property type="evidence" value="ECO:0007669"/>
    <property type="project" value="InterPro"/>
</dbReference>
<dbReference type="InterPro" id="IPR001841">
    <property type="entry name" value="Znf_RING"/>
</dbReference>
<dbReference type="PANTHER" id="PTHR22894">
    <property type="entry name" value="RING-TYPE DOMAIN-CONTAINING PROTEIN"/>
    <property type="match status" value="1"/>
</dbReference>
<dbReference type="PROSITE" id="PS50089">
    <property type="entry name" value="ZF_RING_2"/>
    <property type="match status" value="1"/>
</dbReference>
<dbReference type="Proteomes" id="UP000789595">
    <property type="component" value="Unassembled WGS sequence"/>
</dbReference>
<keyword evidence="1" id="KW-0479">Metal-binding</keyword>
<evidence type="ECO:0000256" key="4">
    <source>
        <dbReference type="PROSITE-ProRule" id="PRU00175"/>
    </source>
</evidence>
<reference evidence="7" key="1">
    <citation type="submission" date="2021-11" db="EMBL/GenBank/DDBJ databases">
        <authorList>
            <consortium name="Genoscope - CEA"/>
            <person name="William W."/>
        </authorList>
    </citation>
    <scope>NUCLEOTIDE SEQUENCE</scope>
</reference>
<evidence type="ECO:0000313" key="7">
    <source>
        <dbReference type="EMBL" id="CAH0376733.1"/>
    </source>
</evidence>
<feature type="region of interest" description="Disordered" evidence="5">
    <location>
        <begin position="168"/>
        <end position="191"/>
    </location>
</feature>
<dbReference type="InterPro" id="IPR018957">
    <property type="entry name" value="Znf_C3HC4_RING-type"/>
</dbReference>
<evidence type="ECO:0000256" key="1">
    <source>
        <dbReference type="ARBA" id="ARBA00022723"/>
    </source>
</evidence>
<dbReference type="Gene3D" id="3.30.40.10">
    <property type="entry name" value="Zinc/RING finger domain, C3HC4 (zinc finger)"/>
    <property type="match status" value="1"/>
</dbReference>
<dbReference type="InterPro" id="IPR038896">
    <property type="entry name" value="RNF170"/>
</dbReference>
<sequence length="416" mass="45075">MVGDSGTTARAQVKCGIKEICRDALDLRLPLCVGCMASSLGSSASSQRGNSASAQRGTLRGNVIRLSNVHSFVISDCITPWDGEIEGATGLKCHWHDQGWGNRKGMVFARTAGGAWHPLSRSVAPHATARLTVQLPPSLRGRRVQFGYRVGGGGGHSLSIKGAVVQLDTESPPASRTEQPAPRPISPPQDIRADSFRGFGRRDEDLAEKALPLALVGRYEVRTVYNGKDDLVIEKERLSWKGAHVAAREVLLDYLENGWLRLCFTVFCPNQSTDWLRGAGGGPLVGVIESFDIVFMSSDILGRTTTFRGDFRRQGEGILPTKGERKESLNDRMARMPQLVRSVSSDPEATCPICLGNWDADGLVQTQTECGHSFCARCVVSVCNMTPPNTSGTCPLCRKTVTLAGLRRVRRAAEVS</sequence>
<proteinExistence type="predicted"/>
<feature type="domain" description="RING-type" evidence="6">
    <location>
        <begin position="351"/>
        <end position="398"/>
    </location>
</feature>
<evidence type="ECO:0000259" key="6">
    <source>
        <dbReference type="PROSITE" id="PS50089"/>
    </source>
</evidence>
<accession>A0A8J2SQ39</accession>
<evidence type="ECO:0000313" key="8">
    <source>
        <dbReference type="Proteomes" id="UP000789595"/>
    </source>
</evidence>
<feature type="compositionally biased region" description="Polar residues" evidence="5">
    <location>
        <begin position="168"/>
        <end position="178"/>
    </location>
</feature>
<organism evidence="7 8">
    <name type="scientific">Pelagomonas calceolata</name>
    <dbReference type="NCBI Taxonomy" id="35677"/>
    <lineage>
        <taxon>Eukaryota</taxon>
        <taxon>Sar</taxon>
        <taxon>Stramenopiles</taxon>
        <taxon>Ochrophyta</taxon>
        <taxon>Pelagophyceae</taxon>
        <taxon>Pelagomonadales</taxon>
        <taxon>Pelagomonadaceae</taxon>
        <taxon>Pelagomonas</taxon>
    </lineage>
</organism>